<evidence type="ECO:0000313" key="3">
    <source>
        <dbReference type="Proteomes" id="UP000092993"/>
    </source>
</evidence>
<feature type="region of interest" description="Disordered" evidence="1">
    <location>
        <begin position="236"/>
        <end position="257"/>
    </location>
</feature>
<dbReference type="OrthoDB" id="248233at2759"/>
<sequence>MGSLPTFTPSEASSQLSKSLQNGVPKLAPEVEEGNVEYKLKLTHISPARFARLVTQLKWRLLEGGGQAYYEIGVADCGALIGLSRADLEESLETLEMMAGEIGASVIVVKEIEVPQAMVALADKESGYTDPETGDWTRKMKKRTGIMTDGDYSTTTTETETELSTADLTDFDDFVSSCSSLQTPADPTFIAPFPLYPTIYSCHPPHSNPTRPTAQSSPFISPIDDDLALFSMEPEPAHRDDADDELESELEPTSRPSFSGLEISSVYKPRPVRRRVHPIAATPSAALGAPQGRHNKRLLKNKEKKVQPWHHSPSKGVIPPAVTGLAAHKDERTHQRRLARDKRREEKRKALLAYAGAQGEEPPMGQDAGGTPASEIDLGSSVELRLTSVSFAAVEIEVEEGAAELVSELDALHVAVQASVDLVENVTSSPLAQDKVLPEPTVGTQEKEREPRLIVEALVVRKMSLEEAYLDFGGFSLV</sequence>
<dbReference type="InterPro" id="IPR050055">
    <property type="entry name" value="EF-Tu_GTPase"/>
</dbReference>
<evidence type="ECO:0000313" key="2">
    <source>
        <dbReference type="EMBL" id="OBZ77978.1"/>
    </source>
</evidence>
<dbReference type="GO" id="GO:0003746">
    <property type="term" value="F:translation elongation factor activity"/>
    <property type="evidence" value="ECO:0007669"/>
    <property type="project" value="TreeGrafter"/>
</dbReference>
<dbReference type="PANTHER" id="PTHR43721">
    <property type="entry name" value="ELONGATION FACTOR TU-RELATED"/>
    <property type="match status" value="1"/>
</dbReference>
<gene>
    <name evidence="2" type="ORF">A0H81_01790</name>
</gene>
<organism evidence="2 3">
    <name type="scientific">Grifola frondosa</name>
    <name type="common">Maitake</name>
    <name type="synonym">Polyporus frondosus</name>
    <dbReference type="NCBI Taxonomy" id="5627"/>
    <lineage>
        <taxon>Eukaryota</taxon>
        <taxon>Fungi</taxon>
        <taxon>Dikarya</taxon>
        <taxon>Basidiomycota</taxon>
        <taxon>Agaricomycotina</taxon>
        <taxon>Agaricomycetes</taxon>
        <taxon>Polyporales</taxon>
        <taxon>Grifolaceae</taxon>
        <taxon>Grifola</taxon>
    </lineage>
</organism>
<accession>A0A1C7MMC7</accession>
<dbReference type="EMBL" id="LUGG01000002">
    <property type="protein sequence ID" value="OBZ77978.1"/>
    <property type="molecule type" value="Genomic_DNA"/>
</dbReference>
<evidence type="ECO:0008006" key="4">
    <source>
        <dbReference type="Google" id="ProtNLM"/>
    </source>
</evidence>
<protein>
    <recommendedName>
        <fullName evidence="4">GTP-binding protein 2</fullName>
    </recommendedName>
</protein>
<dbReference type="STRING" id="5627.A0A1C7MMC7"/>
<dbReference type="PANTHER" id="PTHR43721:SF9">
    <property type="entry name" value="GTP-BINDING PROTEIN 1"/>
    <property type="match status" value="1"/>
</dbReference>
<proteinExistence type="predicted"/>
<reference evidence="2 3" key="1">
    <citation type="submission" date="2016-03" db="EMBL/GenBank/DDBJ databases">
        <title>Whole genome sequencing of Grifola frondosa 9006-11.</title>
        <authorList>
            <person name="Min B."/>
            <person name="Park H."/>
            <person name="Kim J.-G."/>
            <person name="Cho H."/>
            <person name="Oh Y.-L."/>
            <person name="Kong W.-S."/>
            <person name="Choi I.-G."/>
        </authorList>
    </citation>
    <scope>NUCLEOTIDE SEQUENCE [LARGE SCALE GENOMIC DNA]</scope>
    <source>
        <strain evidence="2 3">9006-11</strain>
    </source>
</reference>
<comment type="caution">
    <text evidence="2">The sequence shown here is derived from an EMBL/GenBank/DDBJ whole genome shotgun (WGS) entry which is preliminary data.</text>
</comment>
<dbReference type="AlphaFoldDB" id="A0A1C7MMC7"/>
<dbReference type="OMA" id="EHHITIE"/>
<evidence type="ECO:0000256" key="1">
    <source>
        <dbReference type="SAM" id="MobiDB-lite"/>
    </source>
</evidence>
<dbReference type="Proteomes" id="UP000092993">
    <property type="component" value="Unassembled WGS sequence"/>
</dbReference>
<keyword evidence="3" id="KW-1185">Reference proteome</keyword>
<name>A0A1C7MMC7_GRIFR</name>